<reference evidence="1 2" key="1">
    <citation type="submission" date="2016-03" db="EMBL/GenBank/DDBJ databases">
        <authorList>
            <person name="Ploux O."/>
        </authorList>
    </citation>
    <scope>NUCLEOTIDE SEQUENCE [LARGE SCALE GENOMIC DNA]</scope>
    <source>
        <strain evidence="1 2">UAMH 11012</strain>
    </source>
</reference>
<protein>
    <submittedName>
        <fullName evidence="1">Related to stress response protein rds1p</fullName>
    </submittedName>
</protein>
<name>A0A1L7WVL1_9HELO</name>
<dbReference type="STRING" id="576137.A0A1L7WVL1"/>
<evidence type="ECO:0000313" key="2">
    <source>
        <dbReference type="Proteomes" id="UP000184330"/>
    </source>
</evidence>
<dbReference type="OrthoDB" id="1001765at2759"/>
<dbReference type="EMBL" id="FJOG01000008">
    <property type="protein sequence ID" value="CZR56807.1"/>
    <property type="molecule type" value="Genomic_DNA"/>
</dbReference>
<dbReference type="Pfam" id="PF13668">
    <property type="entry name" value="Ferritin_2"/>
    <property type="match status" value="1"/>
</dbReference>
<accession>A0A1L7WVL1</accession>
<dbReference type="Proteomes" id="UP000184330">
    <property type="component" value="Unassembled WGS sequence"/>
</dbReference>
<evidence type="ECO:0000313" key="1">
    <source>
        <dbReference type="EMBL" id="CZR56807.1"/>
    </source>
</evidence>
<keyword evidence="2" id="KW-1185">Reference proteome</keyword>
<organism evidence="1 2">
    <name type="scientific">Phialocephala subalpina</name>
    <dbReference type="NCBI Taxonomy" id="576137"/>
    <lineage>
        <taxon>Eukaryota</taxon>
        <taxon>Fungi</taxon>
        <taxon>Dikarya</taxon>
        <taxon>Ascomycota</taxon>
        <taxon>Pezizomycotina</taxon>
        <taxon>Leotiomycetes</taxon>
        <taxon>Helotiales</taxon>
        <taxon>Mollisiaceae</taxon>
        <taxon>Phialocephala</taxon>
        <taxon>Phialocephala fortinii species complex</taxon>
    </lineage>
</organism>
<proteinExistence type="predicted"/>
<dbReference type="AlphaFoldDB" id="A0A1L7WVL1"/>
<gene>
    <name evidence="1" type="ORF">PAC_06696</name>
</gene>
<sequence length="362" mass="39634">MYTKLSLSAAAMPVFMPQVYSAPAAPPDSQILSNTSYGLIPGESSYYSNYPSKDPPFPANITAPVLNTTSGPAGPDDLMWQNLLSAEWVIYSFYQTAVEMFNTNSFTPLGLPNTTYQRIVSIRDNEAGHLRIFQDQISSNSVKPGACKYEFPFTKSEEFLAFQNLIEISSMAFLTGLVQQGQLNITKGALTAVAETETRHLVWGLIDVWNVDPFAGPSDTSFPYANQILDTTNRFIVPGSCPSANPSYPSPSQHLPPMAITNSTKSVTPGSKIQLQFEDPTNQPEFREEKEYYAVWFHGVENITVPFDTKTNKTIVPATFEEKGLIIGVLADEEGATTLESVVAGPIYLLQQPTALGTMLAV</sequence>